<dbReference type="InterPro" id="IPR012341">
    <property type="entry name" value="6hp_glycosidase-like_sf"/>
</dbReference>
<accession>X5MLP9</accession>
<name>X5MLP9_9HYPH</name>
<dbReference type="EMBL" id="HG966617">
    <property type="protein sequence ID" value="CDO58601.1"/>
    <property type="molecule type" value="Genomic_DNA"/>
</dbReference>
<dbReference type="Gene3D" id="1.50.10.10">
    <property type="match status" value="1"/>
</dbReference>
<dbReference type="InterPro" id="IPR054363">
    <property type="entry name" value="GH95_cat"/>
</dbReference>
<keyword evidence="3" id="KW-1185">Reference proteome</keyword>
<dbReference type="SUPFAM" id="SSF48208">
    <property type="entry name" value="Six-hairpin glycosidases"/>
    <property type="match status" value="1"/>
</dbReference>
<protein>
    <recommendedName>
        <fullName evidence="1">Glycosyl hydrolase family 95 catalytic domain-containing protein</fullName>
    </recommendedName>
</protein>
<feature type="domain" description="Glycosyl hydrolase family 95 catalytic" evidence="1">
    <location>
        <begin position="102"/>
        <end position="175"/>
    </location>
</feature>
<proteinExistence type="predicted"/>
<evidence type="ECO:0000313" key="3">
    <source>
        <dbReference type="Proteomes" id="UP000032160"/>
    </source>
</evidence>
<dbReference type="Proteomes" id="UP000032160">
    <property type="component" value="Chromosome I"/>
</dbReference>
<reference evidence="2 3" key="1">
    <citation type="journal article" date="2014" name="Front. Genet.">
        <title>Genome and metabolic network of "Candidatus Phaeomarinobacter ectocarpi" Ec32, a new candidate genus of Alphaproteobacteria frequently associated with brown algae.</title>
        <authorList>
            <person name="Dittami S.M."/>
            <person name="Barbeyron T."/>
            <person name="Boyen C."/>
            <person name="Cambefort J."/>
            <person name="Collet G."/>
            <person name="Delage L."/>
            <person name="Gobet A."/>
            <person name="Groisillier A."/>
            <person name="Leblanc C."/>
            <person name="Michel G."/>
            <person name="Scornet D."/>
            <person name="Siegel A."/>
            <person name="Tapia J.E."/>
            <person name="Tonon T."/>
        </authorList>
    </citation>
    <scope>NUCLEOTIDE SEQUENCE [LARGE SCALE GENOMIC DNA]</scope>
    <source>
        <strain evidence="2 3">Ec32</strain>
    </source>
</reference>
<evidence type="ECO:0000313" key="2">
    <source>
        <dbReference type="EMBL" id="CDO58601.1"/>
    </source>
</evidence>
<dbReference type="Pfam" id="PF22124">
    <property type="entry name" value="Glyco_hydro_95_cat"/>
    <property type="match status" value="1"/>
</dbReference>
<gene>
    <name evidence="2" type="ORF">BN1012_Phect387</name>
</gene>
<dbReference type="KEGG" id="pect:BN1012_Phect387"/>
<dbReference type="AlphaFoldDB" id="X5MLP9"/>
<dbReference type="RefSeq" id="WP_043949505.1">
    <property type="nucleotide sequence ID" value="NZ_HG966617.1"/>
</dbReference>
<dbReference type="GO" id="GO:0005975">
    <property type="term" value="P:carbohydrate metabolic process"/>
    <property type="evidence" value="ECO:0007669"/>
    <property type="project" value="InterPro"/>
</dbReference>
<dbReference type="InterPro" id="IPR008928">
    <property type="entry name" value="6-hairpin_glycosidase_sf"/>
</dbReference>
<organism evidence="2 3">
    <name type="scientific">Candidatus Phaeomarinibacter ectocarpi</name>
    <dbReference type="NCBI Taxonomy" id="1458461"/>
    <lineage>
        <taxon>Bacteria</taxon>
        <taxon>Pseudomonadati</taxon>
        <taxon>Pseudomonadota</taxon>
        <taxon>Alphaproteobacteria</taxon>
        <taxon>Hyphomicrobiales</taxon>
        <taxon>Parvibaculaceae</taxon>
        <taxon>Candidatus Phaeomarinibacter</taxon>
    </lineage>
</organism>
<dbReference type="HOGENOM" id="CLU_764792_0_0_5"/>
<dbReference type="STRING" id="1458461.BN1012_Phect387"/>
<evidence type="ECO:0000259" key="1">
    <source>
        <dbReference type="Pfam" id="PF22124"/>
    </source>
</evidence>
<sequence>MSTLHLTKGSKIHDGLFDGAVARILELQRDDGSIPWYDGGVFDPWNHTEAAMALDVMGEREAAVRAYQHLVDIQLEDGSWWMEMGSAVPLDEDEQRYTGEDEQDKKYERDTNSAAYIATGIWHHYLLTQDTDFLQHFWPTIKKAFAFVVSHQSEHGEIRWASRDTDAPDDALITASSSIHKSLEHAAHIAATLGHTDLAGEWIASREALGDALRHKPHRFDRTWEPKDTFSMDWYYPVLGGALTGDAAYAKIASRWDEFVQDGVGCRCVVHEPWVTVAESAELCLALLGMGDRKRAEKMLSWQHQHADDDGAYWMGIQTEVGKPWPAEKPAWTAGAVILAADAVTQSTAACNALIDHTLPDIDGLDAAQDRQRLNKR</sequence>